<name>A0ABU0B915_9HYPH</name>
<comment type="caution">
    <text evidence="1">The sequence shown here is derived from an EMBL/GenBank/DDBJ whole genome shotgun (WGS) entry which is preliminary data.</text>
</comment>
<dbReference type="EMBL" id="JAUSUI010000002">
    <property type="protein sequence ID" value="MDQ0302322.1"/>
    <property type="molecule type" value="Genomic_DNA"/>
</dbReference>
<protein>
    <submittedName>
        <fullName evidence="1">Uncharacterized protein</fullName>
    </submittedName>
</protein>
<proteinExistence type="predicted"/>
<dbReference type="Proteomes" id="UP001224682">
    <property type="component" value="Unassembled WGS sequence"/>
</dbReference>
<keyword evidence="2" id="KW-1185">Reference proteome</keyword>
<reference evidence="1 2" key="1">
    <citation type="submission" date="2023-07" db="EMBL/GenBank/DDBJ databases">
        <title>Genomic Encyclopedia of Type Strains, Phase IV (KMG-IV): sequencing the most valuable type-strain genomes for metagenomic binning, comparative biology and taxonomic classification.</title>
        <authorList>
            <person name="Goeker M."/>
        </authorList>
    </citation>
    <scope>NUCLEOTIDE SEQUENCE [LARGE SCALE GENOMIC DNA]</scope>
    <source>
        <strain evidence="1 2">DSM 2457</strain>
    </source>
</reference>
<evidence type="ECO:0000313" key="2">
    <source>
        <dbReference type="Proteomes" id="UP001224682"/>
    </source>
</evidence>
<sequence>MDGDAEGGKLEASQAGRYGLLPSAGTGATQYACCPLCPQDRA</sequence>
<organism evidence="1 2">
    <name type="scientific">Ancylobacter polymorphus</name>
    <dbReference type="NCBI Taxonomy" id="223390"/>
    <lineage>
        <taxon>Bacteria</taxon>
        <taxon>Pseudomonadati</taxon>
        <taxon>Pseudomonadota</taxon>
        <taxon>Alphaproteobacteria</taxon>
        <taxon>Hyphomicrobiales</taxon>
        <taxon>Xanthobacteraceae</taxon>
        <taxon>Ancylobacter</taxon>
    </lineage>
</organism>
<evidence type="ECO:0000313" key="1">
    <source>
        <dbReference type="EMBL" id="MDQ0302322.1"/>
    </source>
</evidence>
<gene>
    <name evidence="1" type="ORF">J2S75_001345</name>
</gene>
<accession>A0ABU0B915</accession>